<dbReference type="PANTHER" id="PTHR38420">
    <property type="entry name" value="AP-4-A PHOSPHORYLASE II"/>
    <property type="match status" value="1"/>
</dbReference>
<dbReference type="Gene3D" id="3.30.428.70">
    <property type="match status" value="1"/>
</dbReference>
<dbReference type="GO" id="GO:0003877">
    <property type="term" value="F:ATP:ADP adenylyltransferase activity"/>
    <property type="evidence" value="ECO:0007669"/>
    <property type="project" value="InterPro"/>
</dbReference>
<gene>
    <name evidence="3" type="ORF">N7494_011983</name>
</gene>
<dbReference type="SUPFAM" id="SSF54197">
    <property type="entry name" value="HIT-like"/>
    <property type="match status" value="1"/>
</dbReference>
<evidence type="ECO:0008006" key="5">
    <source>
        <dbReference type="Google" id="ProtNLM"/>
    </source>
</evidence>
<organism evidence="3 4">
    <name type="scientific">Penicillium frequentans</name>
    <dbReference type="NCBI Taxonomy" id="3151616"/>
    <lineage>
        <taxon>Eukaryota</taxon>
        <taxon>Fungi</taxon>
        <taxon>Dikarya</taxon>
        <taxon>Ascomycota</taxon>
        <taxon>Pezizomycotina</taxon>
        <taxon>Eurotiomycetes</taxon>
        <taxon>Eurotiomycetidae</taxon>
        <taxon>Eurotiales</taxon>
        <taxon>Aspergillaceae</taxon>
        <taxon>Penicillium</taxon>
    </lineage>
</organism>
<evidence type="ECO:0000259" key="2">
    <source>
        <dbReference type="Pfam" id="PF19327"/>
    </source>
</evidence>
<reference evidence="3 4" key="1">
    <citation type="journal article" date="2023" name="IMA Fungus">
        <title>Comparative genomic study of the Penicillium genus elucidates a diverse pangenome and 15 lateral gene transfer events.</title>
        <authorList>
            <person name="Petersen C."/>
            <person name="Sorensen T."/>
            <person name="Nielsen M.R."/>
            <person name="Sondergaard T.E."/>
            <person name="Sorensen J.L."/>
            <person name="Fitzpatrick D.A."/>
            <person name="Frisvad J.C."/>
            <person name="Nielsen K.L."/>
        </authorList>
    </citation>
    <scope>NUCLEOTIDE SEQUENCE [LARGE SCALE GENOMIC DNA]</scope>
    <source>
        <strain evidence="3 4">IBT 35679</strain>
    </source>
</reference>
<dbReference type="AlphaFoldDB" id="A0AAD6GA47"/>
<dbReference type="Pfam" id="PF19327">
    <property type="entry name" value="Ap4A_phos_N"/>
    <property type="match status" value="1"/>
</dbReference>
<accession>A0AAD6GA47</accession>
<dbReference type="InterPro" id="IPR045759">
    <property type="entry name" value="Ap4A_phos1/2_N"/>
</dbReference>
<feature type="domain" description="ATP adenylyltransferase C-terminal" evidence="1">
    <location>
        <begin position="196"/>
        <end position="301"/>
    </location>
</feature>
<comment type="caution">
    <text evidence="3">The sequence shown here is derived from an EMBL/GenBank/DDBJ whole genome shotgun (WGS) entry which is preliminary data.</text>
</comment>
<keyword evidence="4" id="KW-1185">Reference proteome</keyword>
<dbReference type="InterPro" id="IPR043171">
    <property type="entry name" value="Ap4A_phos1/2-like"/>
</dbReference>
<evidence type="ECO:0000313" key="4">
    <source>
        <dbReference type="Proteomes" id="UP001220324"/>
    </source>
</evidence>
<feature type="domain" description="Ap4A phosphorylase 1/2 N-terminal" evidence="2">
    <location>
        <begin position="28"/>
        <end position="171"/>
    </location>
</feature>
<protein>
    <recommendedName>
        <fullName evidence="5">Phosphorylase</fullName>
    </recommendedName>
</protein>
<dbReference type="InterPro" id="IPR019200">
    <property type="entry name" value="ATP_adenylylTrfase_C"/>
</dbReference>
<name>A0AAD6GA47_9EURO</name>
<dbReference type="EMBL" id="JAQIZZ010000008">
    <property type="protein sequence ID" value="KAJ5525333.1"/>
    <property type="molecule type" value="Genomic_DNA"/>
</dbReference>
<dbReference type="InterPro" id="IPR009163">
    <property type="entry name" value="Ap4A_phos1/2"/>
</dbReference>
<dbReference type="Proteomes" id="UP001220324">
    <property type="component" value="Unassembled WGS sequence"/>
</dbReference>
<evidence type="ECO:0000259" key="1">
    <source>
        <dbReference type="Pfam" id="PF09830"/>
    </source>
</evidence>
<evidence type="ECO:0000313" key="3">
    <source>
        <dbReference type="EMBL" id="KAJ5525333.1"/>
    </source>
</evidence>
<dbReference type="Pfam" id="PF09830">
    <property type="entry name" value="ATP_transf"/>
    <property type="match status" value="1"/>
</dbReference>
<dbReference type="InterPro" id="IPR036265">
    <property type="entry name" value="HIT-like_sf"/>
</dbReference>
<dbReference type="GO" id="GO:0005524">
    <property type="term" value="F:ATP binding"/>
    <property type="evidence" value="ECO:0007669"/>
    <property type="project" value="InterPro"/>
</dbReference>
<dbReference type="GO" id="GO:0009117">
    <property type="term" value="P:nucleotide metabolic process"/>
    <property type="evidence" value="ECO:0007669"/>
    <property type="project" value="InterPro"/>
</dbReference>
<dbReference type="PANTHER" id="PTHR38420:SF1">
    <property type="entry name" value="PUTATIVE (AFU_ORTHOLOGUE AFUA_5G14690)-RELATED"/>
    <property type="match status" value="1"/>
</dbReference>
<proteinExistence type="predicted"/>
<sequence length="307" mass="34558">MPIGLLSHAEICAKFDRLVSAGIIAYQPSKPVLVADKGMIFCFHIVQSLKNKPQADDKFQLLSSDASDPHAGTFGPGSDLARDHPDVCITIVNETHYLVINKFPVFRPMLLLLTVDSYRRQHESLDREDLDAGWGMICEMKEEHYLFFNCGVLSGSSRAHKHLQVVPAPGAHDGYGEGFKFFPDYDSVPEQGSPGFVYFLQKFGDLPDGFVKDIDQVLEIYLRLLRQARESLHLPESDPCPHNFVLTKRWMMVIPRKEKLFHGITANSAAMVGSVYVENEKQLNAWKEVGPMNVLANLGLPREQFIE</sequence>